<dbReference type="GO" id="GO:0005829">
    <property type="term" value="C:cytosol"/>
    <property type="evidence" value="ECO:0007669"/>
    <property type="project" value="TreeGrafter"/>
</dbReference>
<proteinExistence type="inferred from homology"/>
<sequence>MSTRTSFSGPAAPDLTGLRGDGLKVAIVAAQWHQEIMDALVDGATRGLAESGIDEPRVVRVPGTFELPVVCSRLASSMMFDALVALGVVIRGGTPHFDYVCQAATSGITQVCVNTGVPIGFGVLTCDDEQQAVDRAGLPESREDKGFEAAQAAIATHQAIRSIGC</sequence>
<gene>
    <name evidence="7 8" type="primary">ribH</name>
    <name evidence="8" type="ORF">SAMEA4412665_01815</name>
</gene>
<dbReference type="Pfam" id="PF00885">
    <property type="entry name" value="DMRL_synthase"/>
    <property type="match status" value="1"/>
</dbReference>
<dbReference type="PANTHER" id="PTHR21058">
    <property type="entry name" value="6,7-DIMETHYL-8-RIBITYLLUMAZINE SYNTHASE DMRL SYNTHASE LUMAZINE SYNTHASE"/>
    <property type="match status" value="1"/>
</dbReference>
<dbReference type="CDD" id="cd09209">
    <property type="entry name" value="Lumazine_synthase-I"/>
    <property type="match status" value="1"/>
</dbReference>
<name>A0A239X1D8_9ACTN</name>
<evidence type="ECO:0000256" key="4">
    <source>
        <dbReference type="ARBA" id="ARBA00022619"/>
    </source>
</evidence>
<dbReference type="GeneID" id="85154341"/>
<feature type="active site" description="Proton donor" evidence="7">
    <location>
        <position position="96"/>
    </location>
</feature>
<evidence type="ECO:0000256" key="3">
    <source>
        <dbReference type="ARBA" id="ARBA00012664"/>
    </source>
</evidence>
<comment type="pathway">
    <text evidence="1 7">Cofactor biosynthesis; riboflavin biosynthesis; riboflavin from 2-hydroxy-3-oxobutyl phosphate and 5-amino-6-(D-ribitylamino)uracil: step 1/2.</text>
</comment>
<evidence type="ECO:0000256" key="5">
    <source>
        <dbReference type="ARBA" id="ARBA00022679"/>
    </source>
</evidence>
<dbReference type="EC" id="2.5.1.78" evidence="3 7"/>
<evidence type="ECO:0000256" key="2">
    <source>
        <dbReference type="ARBA" id="ARBA00007424"/>
    </source>
</evidence>
<evidence type="ECO:0000256" key="7">
    <source>
        <dbReference type="HAMAP-Rule" id="MF_00178"/>
    </source>
</evidence>
<accession>A0A239X1D8</accession>
<dbReference type="AlphaFoldDB" id="A0A239X1D8"/>
<dbReference type="GO" id="GO:0000906">
    <property type="term" value="F:6,7-dimethyl-8-ribityllumazine synthase activity"/>
    <property type="evidence" value="ECO:0007669"/>
    <property type="project" value="UniProtKB-UniRule"/>
</dbReference>
<dbReference type="Gene3D" id="3.40.50.960">
    <property type="entry name" value="Lumazine/riboflavin synthase"/>
    <property type="match status" value="1"/>
</dbReference>
<keyword evidence="5 7" id="KW-0808">Transferase</keyword>
<evidence type="ECO:0000256" key="6">
    <source>
        <dbReference type="ARBA" id="ARBA00048785"/>
    </source>
</evidence>
<dbReference type="HAMAP" id="MF_00178">
    <property type="entry name" value="Lumazine_synth"/>
    <property type="match status" value="1"/>
</dbReference>
<evidence type="ECO:0000313" key="9">
    <source>
        <dbReference type="Proteomes" id="UP000215332"/>
    </source>
</evidence>
<comment type="similarity">
    <text evidence="2 7">Belongs to the DMRL synthase family.</text>
</comment>
<dbReference type="RefSeq" id="WP_021104272.1">
    <property type="nucleotide sequence ID" value="NZ_AP026710.1"/>
</dbReference>
<dbReference type="GO" id="GO:0009349">
    <property type="term" value="C:riboflavin synthase complex"/>
    <property type="evidence" value="ECO:0007669"/>
    <property type="project" value="UniProtKB-UniRule"/>
</dbReference>
<feature type="binding site" evidence="7">
    <location>
        <begin position="64"/>
        <end position="66"/>
    </location>
    <ligand>
        <name>5-amino-6-(D-ribitylamino)uracil</name>
        <dbReference type="ChEBI" id="CHEBI:15934"/>
    </ligand>
</feature>
<feature type="binding site" evidence="7">
    <location>
        <begin position="88"/>
        <end position="90"/>
    </location>
    <ligand>
        <name>5-amino-6-(D-ribitylamino)uracil</name>
        <dbReference type="ChEBI" id="CHEBI:15934"/>
    </ligand>
</feature>
<dbReference type="UniPathway" id="UPA00275">
    <property type="reaction ID" value="UER00404"/>
</dbReference>
<feature type="binding site" evidence="7">
    <location>
        <begin position="93"/>
        <end position="94"/>
    </location>
    <ligand>
        <name>(2S)-2-hydroxy-3-oxobutyl phosphate</name>
        <dbReference type="ChEBI" id="CHEBI:58830"/>
    </ligand>
</feature>
<comment type="catalytic activity">
    <reaction evidence="6 7">
        <text>(2S)-2-hydroxy-3-oxobutyl phosphate + 5-amino-6-(D-ribitylamino)uracil = 6,7-dimethyl-8-(1-D-ribityl)lumazine + phosphate + 2 H2O + H(+)</text>
        <dbReference type="Rhea" id="RHEA:26152"/>
        <dbReference type="ChEBI" id="CHEBI:15377"/>
        <dbReference type="ChEBI" id="CHEBI:15378"/>
        <dbReference type="ChEBI" id="CHEBI:15934"/>
        <dbReference type="ChEBI" id="CHEBI:43474"/>
        <dbReference type="ChEBI" id="CHEBI:58201"/>
        <dbReference type="ChEBI" id="CHEBI:58830"/>
        <dbReference type="EC" id="2.5.1.78"/>
    </reaction>
</comment>
<evidence type="ECO:0000256" key="1">
    <source>
        <dbReference type="ARBA" id="ARBA00004917"/>
    </source>
</evidence>
<dbReference type="InterPro" id="IPR036467">
    <property type="entry name" value="LS/RS_sf"/>
</dbReference>
<dbReference type="SUPFAM" id="SSF52121">
    <property type="entry name" value="Lumazine synthase"/>
    <property type="match status" value="1"/>
</dbReference>
<dbReference type="eggNOG" id="COG0054">
    <property type="taxonomic scope" value="Bacteria"/>
</dbReference>
<dbReference type="InterPro" id="IPR034964">
    <property type="entry name" value="LS"/>
</dbReference>
<evidence type="ECO:0000313" key="8">
    <source>
        <dbReference type="EMBL" id="SNV39754.1"/>
    </source>
</evidence>
<feature type="binding site" evidence="7">
    <location>
        <position position="135"/>
    </location>
    <ligand>
        <name>(2S)-2-hydroxy-3-oxobutyl phosphate</name>
        <dbReference type="ChEBI" id="CHEBI:58830"/>
    </ligand>
</feature>
<dbReference type="EMBL" id="LT906441">
    <property type="protein sequence ID" value="SNV39754.1"/>
    <property type="molecule type" value="Genomic_DNA"/>
</dbReference>
<dbReference type="GO" id="GO:0009231">
    <property type="term" value="P:riboflavin biosynthetic process"/>
    <property type="evidence" value="ECO:0007669"/>
    <property type="project" value="UniProtKB-UniRule"/>
</dbReference>
<keyword evidence="4 7" id="KW-0686">Riboflavin biosynthesis</keyword>
<dbReference type="PANTHER" id="PTHR21058:SF0">
    <property type="entry name" value="6,7-DIMETHYL-8-RIBITYLLUMAZINE SYNTHASE"/>
    <property type="match status" value="1"/>
</dbReference>
<dbReference type="KEGG" id="cgrn:4412665_01815"/>
<dbReference type="Proteomes" id="UP000215332">
    <property type="component" value="Chromosome 1"/>
</dbReference>
<feature type="binding site" evidence="7">
    <location>
        <position position="32"/>
    </location>
    <ligand>
        <name>5-amino-6-(D-ribitylamino)uracil</name>
        <dbReference type="ChEBI" id="CHEBI:15934"/>
    </ligand>
</feature>
<protein>
    <recommendedName>
        <fullName evidence="3 7">6,7-dimethyl-8-ribityllumazine synthase</fullName>
        <shortName evidence="7">DMRL synthase</shortName>
        <shortName evidence="7">LS</shortName>
        <shortName evidence="7">Lumazine synthase</shortName>
        <ecNumber evidence="3 7">2.5.1.78</ecNumber>
    </recommendedName>
</protein>
<reference evidence="8 9" key="1">
    <citation type="submission" date="2017-06" db="EMBL/GenBank/DDBJ databases">
        <authorList>
            <consortium name="Pathogen Informatics"/>
        </authorList>
    </citation>
    <scope>NUCLEOTIDE SEQUENCE [LARGE SCALE GENOMIC DNA]</scope>
    <source>
        <strain evidence="8 9">NCTC11865</strain>
    </source>
</reference>
<comment type="function">
    <text evidence="7">Catalyzes the formation of 6,7-dimethyl-8-ribityllumazine by condensation of 5-amino-6-(D-ribitylamino)uracil with 3,4-dihydroxy-2-butanone 4-phosphate. This is the penultimate step in the biosynthesis of riboflavin.</text>
</comment>
<dbReference type="InterPro" id="IPR002180">
    <property type="entry name" value="LS/RS"/>
</dbReference>
<dbReference type="NCBIfam" id="TIGR00114">
    <property type="entry name" value="lumazine-synth"/>
    <property type="match status" value="1"/>
</dbReference>
<feature type="binding site" evidence="7">
    <location>
        <position position="121"/>
    </location>
    <ligand>
        <name>5-amino-6-(D-ribitylamino)uracil</name>
        <dbReference type="ChEBI" id="CHEBI:15934"/>
    </ligand>
</feature>
<organism evidence="8 9">
    <name type="scientific">Cutibacterium granulosum</name>
    <dbReference type="NCBI Taxonomy" id="33011"/>
    <lineage>
        <taxon>Bacteria</taxon>
        <taxon>Bacillati</taxon>
        <taxon>Actinomycetota</taxon>
        <taxon>Actinomycetes</taxon>
        <taxon>Propionibacteriales</taxon>
        <taxon>Propionibacteriaceae</taxon>
        <taxon>Cutibacterium</taxon>
    </lineage>
</organism>